<sequence length="151" mass="16246">MTDTKTLTFTRKLPADPARVATALTSPEARMVWGTPDADMVVLIKDQPAPAPGVREISTCWPADNPYVTVRTDWVEITPNRISYAETLEAEGAAFATSLAIFDLAATGTTTDLDVTIFVASFAGQEVLPEVEGGWTHALENLARHIEGVTT</sequence>
<reference evidence="1 2" key="1">
    <citation type="submission" date="2021-07" db="EMBL/GenBank/DDBJ databases">
        <title>Karlodiniumbacter phycospheric gen. nov., sp. nov., a phycosphere bacterium isolated from karlodinium veneficum.</title>
        <authorList>
            <person name="Peng Y."/>
            <person name="Jiang L."/>
            <person name="Lee J."/>
        </authorList>
    </citation>
    <scope>NUCLEOTIDE SEQUENCE</scope>
    <source>
        <strain evidence="1 2">N5</strain>
    </source>
</reference>
<gene>
    <name evidence="1" type="ORF">KUL25_19650</name>
</gene>
<organism evidence="1">
    <name type="scientific">Gymnodinialimonas phycosphaerae</name>
    <dbReference type="NCBI Taxonomy" id="2841589"/>
    <lineage>
        <taxon>Bacteria</taxon>
        <taxon>Pseudomonadati</taxon>
        <taxon>Pseudomonadota</taxon>
        <taxon>Alphaproteobacteria</taxon>
        <taxon>Rhodobacterales</taxon>
        <taxon>Paracoccaceae</taxon>
        <taxon>Gymnodinialimonas</taxon>
    </lineage>
</organism>
<evidence type="ECO:0000313" key="2">
    <source>
        <dbReference type="Proteomes" id="UP000693972"/>
    </source>
</evidence>
<dbReference type="Gene3D" id="3.30.530.20">
    <property type="match status" value="1"/>
</dbReference>
<keyword evidence="2" id="KW-1185">Reference proteome</keyword>
<dbReference type="EMBL" id="CP078073">
    <property type="protein sequence ID" value="QXL87591.1"/>
    <property type="molecule type" value="Genomic_DNA"/>
</dbReference>
<dbReference type="InterPro" id="IPR023393">
    <property type="entry name" value="START-like_dom_sf"/>
</dbReference>
<proteinExistence type="predicted"/>
<accession>A0A975YFQ9</accession>
<dbReference type="Proteomes" id="UP000693972">
    <property type="component" value="Unassembled WGS sequence"/>
</dbReference>
<dbReference type="RefSeq" id="WP_257894457.1">
    <property type="nucleotide sequence ID" value="NZ_JAIMBW010000001.1"/>
</dbReference>
<dbReference type="SUPFAM" id="SSF55961">
    <property type="entry name" value="Bet v1-like"/>
    <property type="match status" value="1"/>
</dbReference>
<name>A0A975YFQ9_9RHOB</name>
<evidence type="ECO:0000313" key="1">
    <source>
        <dbReference type="EMBL" id="QXL87591.1"/>
    </source>
</evidence>
<protein>
    <submittedName>
        <fullName evidence="1">SRPBCC domain-containing protein</fullName>
    </submittedName>
</protein>
<dbReference type="AlphaFoldDB" id="A0A975YFQ9"/>
<dbReference type="EMBL" id="JAIMBW010000001">
    <property type="protein sequence ID" value="MBY4894979.1"/>
    <property type="molecule type" value="Genomic_DNA"/>
</dbReference>